<keyword evidence="7" id="KW-1185">Reference proteome</keyword>
<dbReference type="InterPro" id="IPR003785">
    <property type="entry name" value="Creatininase/forma_Hydrolase"/>
</dbReference>
<dbReference type="InterPro" id="IPR024087">
    <property type="entry name" value="Creatininase-like_sf"/>
</dbReference>
<accession>A0A6I2MU56</accession>
<dbReference type="GO" id="GO:0046872">
    <property type="term" value="F:metal ion binding"/>
    <property type="evidence" value="ECO:0007669"/>
    <property type="project" value="UniProtKB-KW"/>
</dbReference>
<keyword evidence="2" id="KW-0479">Metal-binding</keyword>
<reference evidence="6 7" key="1">
    <citation type="submission" date="2019-11" db="EMBL/GenBank/DDBJ databases">
        <title>Maribacter lutea sp. nov., a marine bacterium isolated from intertidal sand.</title>
        <authorList>
            <person name="Liu A."/>
        </authorList>
    </citation>
    <scope>NUCLEOTIDE SEQUENCE [LARGE SCALE GENOMIC DNA]</scope>
    <source>
        <strain evidence="6 7">RZ05</strain>
    </source>
</reference>
<evidence type="ECO:0000256" key="1">
    <source>
        <dbReference type="ARBA" id="ARBA00001947"/>
    </source>
</evidence>
<evidence type="ECO:0000313" key="6">
    <source>
        <dbReference type="EMBL" id="MRX64996.1"/>
    </source>
</evidence>
<sequence length="266" mass="29762">MKTNNKRSGFLWEEFTWPEIEAYLKTVDTVILPCGAIEQHGPHLPLDVDYFDAKYMAFKVAEACKDPKPLVLPPIPFGVSYHHDGFKGTLSVTNDALSKFVYDLGMSLAKNGVKKIIILNGHGDNAPTLSYAAQMINRDAKIFVGVDTGETSDVDLAGMVETPNDAHAGEIETSTTLAIRPEMVQMDKALESTLKFGSDYLDFDDDRSISWYVRTDKISESGIMGDATKASKEKGEKMWEVMIKNMVRFVESIKNTPLDELYQKRY</sequence>
<comment type="similarity">
    <text evidence="5">Belongs to the creatininase superfamily.</text>
</comment>
<comment type="caution">
    <text evidence="6">The sequence shown here is derived from an EMBL/GenBank/DDBJ whole genome shotgun (WGS) entry which is preliminary data.</text>
</comment>
<dbReference type="OrthoDB" id="9801445at2"/>
<dbReference type="GO" id="GO:0009231">
    <property type="term" value="P:riboflavin biosynthetic process"/>
    <property type="evidence" value="ECO:0007669"/>
    <property type="project" value="TreeGrafter"/>
</dbReference>
<dbReference type="RefSeq" id="WP_154367392.1">
    <property type="nucleotide sequence ID" value="NZ_WKJH01000021.1"/>
</dbReference>
<dbReference type="PANTHER" id="PTHR35005">
    <property type="entry name" value="3-DEHYDRO-SCYLLO-INOSOSE HYDROLASE"/>
    <property type="match status" value="1"/>
</dbReference>
<evidence type="ECO:0000256" key="4">
    <source>
        <dbReference type="ARBA" id="ARBA00022833"/>
    </source>
</evidence>
<dbReference type="Pfam" id="PF02633">
    <property type="entry name" value="Creatininase"/>
    <property type="match status" value="1"/>
</dbReference>
<evidence type="ECO:0000313" key="7">
    <source>
        <dbReference type="Proteomes" id="UP000443153"/>
    </source>
</evidence>
<dbReference type="Proteomes" id="UP000443153">
    <property type="component" value="Unassembled WGS sequence"/>
</dbReference>
<dbReference type="EMBL" id="WKJH01000021">
    <property type="protein sequence ID" value="MRX64996.1"/>
    <property type="molecule type" value="Genomic_DNA"/>
</dbReference>
<keyword evidence="3" id="KW-0378">Hydrolase</keyword>
<name>A0A6I2MU56_9FLAO</name>
<evidence type="ECO:0000256" key="3">
    <source>
        <dbReference type="ARBA" id="ARBA00022801"/>
    </source>
</evidence>
<evidence type="ECO:0000256" key="2">
    <source>
        <dbReference type="ARBA" id="ARBA00022723"/>
    </source>
</evidence>
<gene>
    <name evidence="6" type="ORF">GJ691_12580</name>
</gene>
<dbReference type="AlphaFoldDB" id="A0A6I2MU56"/>
<proteinExistence type="inferred from homology"/>
<dbReference type="Gene3D" id="3.40.50.10310">
    <property type="entry name" value="Creatininase"/>
    <property type="match status" value="1"/>
</dbReference>
<dbReference type="GO" id="GO:0016811">
    <property type="term" value="F:hydrolase activity, acting on carbon-nitrogen (but not peptide) bonds, in linear amides"/>
    <property type="evidence" value="ECO:0007669"/>
    <property type="project" value="TreeGrafter"/>
</dbReference>
<protein>
    <submittedName>
        <fullName evidence="6">Creatininase family protein</fullName>
    </submittedName>
</protein>
<comment type="cofactor">
    <cofactor evidence="1">
        <name>Zn(2+)</name>
        <dbReference type="ChEBI" id="CHEBI:29105"/>
    </cofactor>
</comment>
<organism evidence="6 7">
    <name type="scientific">Maribacter luteus</name>
    <dbReference type="NCBI Taxonomy" id="2594478"/>
    <lineage>
        <taxon>Bacteria</taxon>
        <taxon>Pseudomonadati</taxon>
        <taxon>Bacteroidota</taxon>
        <taxon>Flavobacteriia</taxon>
        <taxon>Flavobacteriales</taxon>
        <taxon>Flavobacteriaceae</taxon>
        <taxon>Maribacter</taxon>
    </lineage>
</organism>
<dbReference type="SUPFAM" id="SSF102215">
    <property type="entry name" value="Creatininase"/>
    <property type="match status" value="1"/>
</dbReference>
<keyword evidence="4" id="KW-0862">Zinc</keyword>
<evidence type="ECO:0000256" key="5">
    <source>
        <dbReference type="ARBA" id="ARBA00024029"/>
    </source>
</evidence>
<dbReference type="PANTHER" id="PTHR35005:SF1">
    <property type="entry name" value="2-AMINO-5-FORMYLAMINO-6-RIBOSYLAMINOPYRIMIDIN-4(3H)-ONE 5'-MONOPHOSPHATE DEFORMYLASE"/>
    <property type="match status" value="1"/>
</dbReference>